<name>A0A7J8D6N8_ROUAE</name>
<keyword evidence="2" id="KW-1185">Reference proteome</keyword>
<reference evidence="1 2" key="1">
    <citation type="journal article" date="2020" name="Nature">
        <title>Six reference-quality genomes reveal evolution of bat adaptations.</title>
        <authorList>
            <person name="Jebb D."/>
            <person name="Huang Z."/>
            <person name="Pippel M."/>
            <person name="Hughes G.M."/>
            <person name="Lavrichenko K."/>
            <person name="Devanna P."/>
            <person name="Winkler S."/>
            <person name="Jermiin L.S."/>
            <person name="Skirmuntt E.C."/>
            <person name="Katzourakis A."/>
            <person name="Burkitt-Gray L."/>
            <person name="Ray D.A."/>
            <person name="Sullivan K.A.M."/>
            <person name="Roscito J.G."/>
            <person name="Kirilenko B.M."/>
            <person name="Davalos L.M."/>
            <person name="Corthals A.P."/>
            <person name="Power M.L."/>
            <person name="Jones G."/>
            <person name="Ransome R.D."/>
            <person name="Dechmann D.K.N."/>
            <person name="Locatelli A.G."/>
            <person name="Puechmaille S.J."/>
            <person name="Fedrigo O."/>
            <person name="Jarvis E.D."/>
            <person name="Hiller M."/>
            <person name="Vernes S.C."/>
            <person name="Myers E.W."/>
            <person name="Teeling E.C."/>
        </authorList>
    </citation>
    <scope>NUCLEOTIDE SEQUENCE [LARGE SCALE GENOMIC DNA]</scope>
    <source>
        <strain evidence="1">MRouAeg1</strain>
        <tissue evidence="1">Muscle</tissue>
    </source>
</reference>
<protein>
    <submittedName>
        <fullName evidence="1">Uncharacterized protein</fullName>
    </submittedName>
</protein>
<evidence type="ECO:0000313" key="2">
    <source>
        <dbReference type="Proteomes" id="UP000593571"/>
    </source>
</evidence>
<evidence type="ECO:0000313" key="1">
    <source>
        <dbReference type="EMBL" id="KAF6418725.1"/>
    </source>
</evidence>
<dbReference type="AlphaFoldDB" id="A0A7J8D6N8"/>
<sequence>MFDTFLETLSNCLWLFQLPIIMRKIFLLLIQVGFCIQVIQAMVSPNPPCKGIMDTGHIYRSLLILLISSPLRAATEPQCDKCVEAIQIGGQVQQAFSSYTHQPAACYESATICTYAGRRYWMGWIKTKYVAGYICQGPRPGAAGKWACWTYYGQTGISDGGGVQDQARDQLVKETVQRVIEQTKPKPLKKTLGQDLDLPTLGKNLFVDLAERIAHAVGVTKCWVCGGALMGEDWPWKGTSLDAFYLLQWNHTVAQHEECRPRTWVLSSEVVGEECLTQIGPSYTQRVGETPCRRILL</sequence>
<gene>
    <name evidence="1" type="ORF">HJG63_008750</name>
</gene>
<proteinExistence type="predicted"/>
<accession>A0A7J8D6N8</accession>
<dbReference type="Proteomes" id="UP000593571">
    <property type="component" value="Unassembled WGS sequence"/>
</dbReference>
<dbReference type="EMBL" id="JACASE010000013">
    <property type="protein sequence ID" value="KAF6418725.1"/>
    <property type="molecule type" value="Genomic_DNA"/>
</dbReference>
<organism evidence="1 2">
    <name type="scientific">Rousettus aegyptiacus</name>
    <name type="common">Egyptian fruit bat</name>
    <name type="synonym">Pteropus aegyptiacus</name>
    <dbReference type="NCBI Taxonomy" id="9407"/>
    <lineage>
        <taxon>Eukaryota</taxon>
        <taxon>Metazoa</taxon>
        <taxon>Chordata</taxon>
        <taxon>Craniata</taxon>
        <taxon>Vertebrata</taxon>
        <taxon>Euteleostomi</taxon>
        <taxon>Mammalia</taxon>
        <taxon>Eutheria</taxon>
        <taxon>Laurasiatheria</taxon>
        <taxon>Chiroptera</taxon>
        <taxon>Yinpterochiroptera</taxon>
        <taxon>Pteropodoidea</taxon>
        <taxon>Pteropodidae</taxon>
        <taxon>Rousettinae</taxon>
        <taxon>Rousettus</taxon>
    </lineage>
</organism>
<comment type="caution">
    <text evidence="1">The sequence shown here is derived from an EMBL/GenBank/DDBJ whole genome shotgun (WGS) entry which is preliminary data.</text>
</comment>